<reference evidence="1 2" key="1">
    <citation type="journal article" date="2012" name="BMC Genomics">
        <title>Comparative genomics of the white-rot fungi, Phanerochaete carnosa and P. chrysosporium, to elucidate the genetic basis of the distinct wood types they colonize.</title>
        <authorList>
            <person name="Suzuki H."/>
            <person name="MacDonald J."/>
            <person name="Syed K."/>
            <person name="Salamov A."/>
            <person name="Hori C."/>
            <person name="Aerts A."/>
            <person name="Henrissat B."/>
            <person name="Wiebenga A."/>
            <person name="vanKuyk P.A."/>
            <person name="Barry K."/>
            <person name="Lindquist E."/>
            <person name="LaButti K."/>
            <person name="Lapidus A."/>
            <person name="Lucas S."/>
            <person name="Coutinho P."/>
            <person name="Gong Y."/>
            <person name="Samejima M."/>
            <person name="Mahadevan R."/>
            <person name="Abou-Zaid M."/>
            <person name="de Vries R.P."/>
            <person name="Igarashi K."/>
            <person name="Yadav J.S."/>
            <person name="Grigoriev I.V."/>
            <person name="Master E.R."/>
        </authorList>
    </citation>
    <scope>NUCLEOTIDE SEQUENCE [LARGE SCALE GENOMIC DNA]</scope>
    <source>
        <strain evidence="1 2">HHB-10118-sp</strain>
    </source>
</reference>
<evidence type="ECO:0000313" key="2">
    <source>
        <dbReference type="Proteomes" id="UP000008370"/>
    </source>
</evidence>
<dbReference type="SUPFAM" id="SSF81383">
    <property type="entry name" value="F-box domain"/>
    <property type="match status" value="1"/>
</dbReference>
<dbReference type="GeneID" id="18919562"/>
<evidence type="ECO:0008006" key="3">
    <source>
        <dbReference type="Google" id="ProtNLM"/>
    </source>
</evidence>
<dbReference type="RefSeq" id="XP_007395254.1">
    <property type="nucleotide sequence ID" value="XM_007395192.1"/>
</dbReference>
<dbReference type="EMBL" id="JH930472">
    <property type="protein sequence ID" value="EKM55999.1"/>
    <property type="molecule type" value="Genomic_DNA"/>
</dbReference>
<accession>K5WAJ8</accession>
<name>K5WAJ8_PHACS</name>
<sequence length="560" mass="63499">MLLNEHHTIFFLDLTAAKIHCICRDRALENPAWRNCLLSLDLYALPALRLTLAAGRGLRIYLKITLICEIFVCSDSESSPLRVQENLAAYDAELAKIRDLRDAVVAASLRFRAGRNSCVKITTLPTEVLRQIFCLAVECGLRHQTNFAIAATCARWRTVAFGESCTWTHLPLTKLGISAYDFYKARNRCGMPLTVTIHDSWPIFLNKNAVEVQAFHAVFSQDKYYEKLFCKLQLINTIEFTIHLPERPWRHVLSDSIFQDANRLQYLTLRGCRFSWDSKCYGPNLLELRVEVHGPAASEYMSGKEGGILQIFRASPRLRKLELELHEAKGEVGTPSQDYALSIQDQPDLCHTRIEMDWLRSITLDLPFEYATHILESISLPVETMARFELTVHDSRSQKYALGDILGGTRVPLGLFAGLRELRLHDLRSEGLGMRGLGLHQRQFAIPEPYTFSVSHWPSFSASLGGDGRMGFFPELRALVPQMVHLEHLIFRVCNGVYSQASLAKEDARSMASLVPEWTPRLRKITFDGCQPVLLDALRERLADAFATSLEFRSRRGGSK</sequence>
<dbReference type="InParanoid" id="K5WAJ8"/>
<dbReference type="InterPro" id="IPR036047">
    <property type="entry name" value="F-box-like_dom_sf"/>
</dbReference>
<protein>
    <recommendedName>
        <fullName evidence="3">F-box domain-containing protein</fullName>
    </recommendedName>
</protein>
<dbReference type="Proteomes" id="UP000008370">
    <property type="component" value="Unassembled WGS sequence"/>
</dbReference>
<dbReference type="HOGENOM" id="CLU_486709_0_0_1"/>
<dbReference type="OrthoDB" id="2753001at2759"/>
<gene>
    <name evidence="1" type="ORF">PHACADRAFT_28973</name>
</gene>
<dbReference type="AlphaFoldDB" id="K5WAJ8"/>
<organism evidence="1 2">
    <name type="scientific">Phanerochaete carnosa (strain HHB-10118-sp)</name>
    <name type="common">White-rot fungus</name>
    <name type="synonym">Peniophora carnosa</name>
    <dbReference type="NCBI Taxonomy" id="650164"/>
    <lineage>
        <taxon>Eukaryota</taxon>
        <taxon>Fungi</taxon>
        <taxon>Dikarya</taxon>
        <taxon>Basidiomycota</taxon>
        <taxon>Agaricomycotina</taxon>
        <taxon>Agaricomycetes</taxon>
        <taxon>Polyporales</taxon>
        <taxon>Phanerochaetaceae</taxon>
        <taxon>Phanerochaete</taxon>
    </lineage>
</organism>
<keyword evidence="2" id="KW-1185">Reference proteome</keyword>
<dbReference type="KEGG" id="pco:PHACADRAFT_28973"/>
<proteinExistence type="predicted"/>
<evidence type="ECO:0000313" key="1">
    <source>
        <dbReference type="EMBL" id="EKM55999.1"/>
    </source>
</evidence>